<proteinExistence type="inferred from homology"/>
<name>A0A0G1UWF5_9BACT</name>
<comment type="cofactor">
    <cofactor evidence="2">
        <name>Mg(2+)</name>
        <dbReference type="ChEBI" id="CHEBI:18420"/>
    </cofactor>
</comment>
<dbReference type="InterPro" id="IPR029001">
    <property type="entry name" value="ITPase-like_fam"/>
</dbReference>
<dbReference type="GO" id="GO:0009117">
    <property type="term" value="P:nucleotide metabolic process"/>
    <property type="evidence" value="ECO:0007669"/>
    <property type="project" value="UniProtKB-KW"/>
</dbReference>
<evidence type="ECO:0000259" key="13">
    <source>
        <dbReference type="Pfam" id="PF01931"/>
    </source>
</evidence>
<feature type="domain" description="Non-canonical purine NTP phosphatase/PRRC1" evidence="13">
    <location>
        <begin position="6"/>
        <end position="166"/>
    </location>
</feature>
<keyword evidence="4" id="KW-0547">Nucleotide-binding</keyword>
<dbReference type="GO" id="GO:0046872">
    <property type="term" value="F:metal ion binding"/>
    <property type="evidence" value="ECO:0007669"/>
    <property type="project" value="UniProtKB-KW"/>
</dbReference>
<organism evidence="14 15">
    <name type="scientific">Candidatus Beckwithbacteria bacterium GW2011_GWB1_47_15</name>
    <dbReference type="NCBI Taxonomy" id="1618371"/>
    <lineage>
        <taxon>Bacteria</taxon>
        <taxon>Candidatus Beckwithiibacteriota</taxon>
    </lineage>
</organism>
<dbReference type="Pfam" id="PF01931">
    <property type="entry name" value="NTPase_I-T"/>
    <property type="match status" value="1"/>
</dbReference>
<evidence type="ECO:0000256" key="2">
    <source>
        <dbReference type="ARBA" id="ARBA00001946"/>
    </source>
</evidence>
<dbReference type="InterPro" id="IPR026533">
    <property type="entry name" value="NTPase/PRRC1"/>
</dbReference>
<dbReference type="NCBIfam" id="TIGR00258">
    <property type="entry name" value="inosine/xanthosine triphosphatase"/>
    <property type="match status" value="1"/>
</dbReference>
<dbReference type="InterPro" id="IPR002786">
    <property type="entry name" value="Non_canon_purine_NTPase"/>
</dbReference>
<dbReference type="Gene3D" id="3.90.950.10">
    <property type="match status" value="1"/>
</dbReference>
<dbReference type="Proteomes" id="UP000033860">
    <property type="component" value="Unassembled WGS sequence"/>
</dbReference>
<evidence type="ECO:0000256" key="9">
    <source>
        <dbReference type="ARBA" id="ARBA00038901"/>
    </source>
</evidence>
<keyword evidence="6" id="KW-0460">Magnesium</keyword>
<dbReference type="FunFam" id="3.90.950.10:FF:000002">
    <property type="entry name" value="Inosine/xanthosine triphosphatase"/>
    <property type="match status" value="1"/>
</dbReference>
<comment type="catalytic activity">
    <reaction evidence="10">
        <text>ITP + H2O = IDP + phosphate + H(+)</text>
        <dbReference type="Rhea" id="RHEA:28330"/>
        <dbReference type="ChEBI" id="CHEBI:15377"/>
        <dbReference type="ChEBI" id="CHEBI:15378"/>
        <dbReference type="ChEBI" id="CHEBI:43474"/>
        <dbReference type="ChEBI" id="CHEBI:58280"/>
        <dbReference type="ChEBI" id="CHEBI:61402"/>
        <dbReference type="EC" id="3.6.1.73"/>
    </reaction>
</comment>
<evidence type="ECO:0000256" key="1">
    <source>
        <dbReference type="ARBA" id="ARBA00001936"/>
    </source>
</evidence>
<evidence type="ECO:0000256" key="4">
    <source>
        <dbReference type="ARBA" id="ARBA00022741"/>
    </source>
</evidence>
<reference evidence="14 15" key="1">
    <citation type="journal article" date="2015" name="Nature">
        <title>rRNA introns, odd ribosomes, and small enigmatic genomes across a large radiation of phyla.</title>
        <authorList>
            <person name="Brown C.T."/>
            <person name="Hug L.A."/>
            <person name="Thomas B.C."/>
            <person name="Sharon I."/>
            <person name="Castelle C.J."/>
            <person name="Singh A."/>
            <person name="Wilkins M.J."/>
            <person name="Williams K.H."/>
            <person name="Banfield J.F."/>
        </authorList>
    </citation>
    <scope>NUCLEOTIDE SEQUENCE [LARGE SCALE GENOMIC DNA]</scope>
</reference>
<evidence type="ECO:0000313" key="15">
    <source>
        <dbReference type="Proteomes" id="UP000033860"/>
    </source>
</evidence>
<evidence type="ECO:0000313" key="14">
    <source>
        <dbReference type="EMBL" id="KKU62040.1"/>
    </source>
</evidence>
<protein>
    <recommendedName>
        <fullName evidence="9">inosine/xanthosine triphosphatase</fullName>
        <ecNumber evidence="9">3.6.1.73</ecNumber>
    </recommendedName>
</protein>
<evidence type="ECO:0000256" key="8">
    <source>
        <dbReference type="ARBA" id="ARBA00023211"/>
    </source>
</evidence>
<evidence type="ECO:0000256" key="12">
    <source>
        <dbReference type="ARBA" id="ARBA00060855"/>
    </source>
</evidence>
<keyword evidence="7" id="KW-0546">Nucleotide metabolism</keyword>
<evidence type="ECO:0000256" key="11">
    <source>
        <dbReference type="ARBA" id="ARBA00048781"/>
    </source>
</evidence>
<dbReference type="SUPFAM" id="SSF52972">
    <property type="entry name" value="ITPase-like"/>
    <property type="match status" value="1"/>
</dbReference>
<dbReference type="InterPro" id="IPR050299">
    <property type="entry name" value="YjjX_NTPase"/>
</dbReference>
<accession>A0A0G1UWF5</accession>
<evidence type="ECO:0000256" key="6">
    <source>
        <dbReference type="ARBA" id="ARBA00022842"/>
    </source>
</evidence>
<comment type="catalytic activity">
    <reaction evidence="11">
        <text>XTP + H2O = XDP + phosphate + H(+)</text>
        <dbReference type="Rhea" id="RHEA:28406"/>
        <dbReference type="ChEBI" id="CHEBI:15377"/>
        <dbReference type="ChEBI" id="CHEBI:15378"/>
        <dbReference type="ChEBI" id="CHEBI:43474"/>
        <dbReference type="ChEBI" id="CHEBI:59884"/>
        <dbReference type="ChEBI" id="CHEBI:61314"/>
        <dbReference type="EC" id="3.6.1.73"/>
    </reaction>
</comment>
<dbReference type="AlphaFoldDB" id="A0A0G1UWF5"/>
<comment type="cofactor">
    <cofactor evidence="1">
        <name>Mn(2+)</name>
        <dbReference type="ChEBI" id="CHEBI:29035"/>
    </cofactor>
</comment>
<dbReference type="PANTHER" id="PTHR34699:SF2">
    <property type="entry name" value="NON-CANONICAL PURINE NTP PHOSPHATASE_PRRC1 DOMAIN-CONTAINING PROTEIN"/>
    <property type="match status" value="1"/>
</dbReference>
<dbReference type="EC" id="3.6.1.73" evidence="9"/>
<evidence type="ECO:0000256" key="10">
    <source>
        <dbReference type="ARBA" id="ARBA00048174"/>
    </source>
</evidence>
<comment type="caution">
    <text evidence="14">The sequence shown here is derived from an EMBL/GenBank/DDBJ whole genome shotgun (WGS) entry which is preliminary data.</text>
</comment>
<gene>
    <name evidence="14" type="ORF">UX85_C0001G0254</name>
</gene>
<comment type="similarity">
    <text evidence="12">Belongs to the YjjX NTPase family.</text>
</comment>
<dbReference type="EMBL" id="LCNT01000001">
    <property type="protein sequence ID" value="KKU62040.1"/>
    <property type="molecule type" value="Genomic_DNA"/>
</dbReference>
<keyword evidence="5" id="KW-0378">Hydrolase</keyword>
<keyword evidence="8" id="KW-0464">Manganese</keyword>
<dbReference type="PANTHER" id="PTHR34699">
    <property type="match status" value="1"/>
</dbReference>
<dbReference type="GO" id="GO:0000166">
    <property type="term" value="F:nucleotide binding"/>
    <property type="evidence" value="ECO:0007669"/>
    <property type="project" value="UniProtKB-KW"/>
</dbReference>
<sequence>MIVAIASTNPVKVNAVKKVFQRVYPKAKYLSFKVDSRVGKQPVTDRQTRLGAVNRARAALKQAQADIAVGIEGGVTTIDGKMYCTAWCAIIDSKRVLSLGGGMHFLIPKKLAVKIKAGGEVGPEMDKILGTKNIKRKGGIIDFLTGGLTSRTLSYQKLVEYALSSFAAPNSIVDS</sequence>
<evidence type="ECO:0000256" key="3">
    <source>
        <dbReference type="ARBA" id="ARBA00022723"/>
    </source>
</evidence>
<evidence type="ECO:0000256" key="5">
    <source>
        <dbReference type="ARBA" id="ARBA00022801"/>
    </source>
</evidence>
<evidence type="ECO:0000256" key="7">
    <source>
        <dbReference type="ARBA" id="ARBA00023080"/>
    </source>
</evidence>
<dbReference type="GO" id="GO:0006772">
    <property type="term" value="P:thiamine metabolic process"/>
    <property type="evidence" value="ECO:0007669"/>
    <property type="project" value="TreeGrafter"/>
</dbReference>
<keyword evidence="3" id="KW-0479">Metal-binding</keyword>
<dbReference type="GO" id="GO:0103023">
    <property type="term" value="F:ITPase activity"/>
    <property type="evidence" value="ECO:0007669"/>
    <property type="project" value="UniProtKB-EC"/>
</dbReference>